<dbReference type="Proteomes" id="UP000887116">
    <property type="component" value="Unassembled WGS sequence"/>
</dbReference>
<evidence type="ECO:0000313" key="3">
    <source>
        <dbReference type="Proteomes" id="UP000887116"/>
    </source>
</evidence>
<gene>
    <name evidence="2" type="ORF">TNCT_175991</name>
</gene>
<protein>
    <submittedName>
        <fullName evidence="2">Uncharacterized protein</fullName>
    </submittedName>
</protein>
<name>A0A8X6F440_TRICU</name>
<evidence type="ECO:0000313" key="2">
    <source>
        <dbReference type="EMBL" id="GFQ68999.1"/>
    </source>
</evidence>
<dbReference type="AlphaFoldDB" id="A0A8X6F440"/>
<sequence length="137" mass="16140">MQLKCSKDIQELKEKMKILDIQESKISTTNRPEFINPKYPLKRTPPPHPTQLAPRSQYGRWCSGQKQPPMGYSRNQVYNQVYPQHPTSYHHHPSFTPQRPTMYPRNQRISQQRPADLRPDAPTFHPSQRLPENNTII</sequence>
<keyword evidence="3" id="KW-1185">Reference proteome</keyword>
<feature type="region of interest" description="Disordered" evidence="1">
    <location>
        <begin position="108"/>
        <end position="137"/>
    </location>
</feature>
<accession>A0A8X6F440</accession>
<feature type="region of interest" description="Disordered" evidence="1">
    <location>
        <begin position="29"/>
        <end position="73"/>
    </location>
</feature>
<dbReference type="EMBL" id="BMAO01000754">
    <property type="protein sequence ID" value="GFQ68999.1"/>
    <property type="molecule type" value="Genomic_DNA"/>
</dbReference>
<organism evidence="2 3">
    <name type="scientific">Trichonephila clavata</name>
    <name type="common">Joro spider</name>
    <name type="synonym">Nephila clavata</name>
    <dbReference type="NCBI Taxonomy" id="2740835"/>
    <lineage>
        <taxon>Eukaryota</taxon>
        <taxon>Metazoa</taxon>
        <taxon>Ecdysozoa</taxon>
        <taxon>Arthropoda</taxon>
        <taxon>Chelicerata</taxon>
        <taxon>Arachnida</taxon>
        <taxon>Araneae</taxon>
        <taxon>Araneomorphae</taxon>
        <taxon>Entelegynae</taxon>
        <taxon>Araneoidea</taxon>
        <taxon>Nephilidae</taxon>
        <taxon>Trichonephila</taxon>
    </lineage>
</organism>
<comment type="caution">
    <text evidence="2">The sequence shown here is derived from an EMBL/GenBank/DDBJ whole genome shotgun (WGS) entry which is preliminary data.</text>
</comment>
<proteinExistence type="predicted"/>
<evidence type="ECO:0000256" key="1">
    <source>
        <dbReference type="SAM" id="MobiDB-lite"/>
    </source>
</evidence>
<reference evidence="2" key="1">
    <citation type="submission" date="2020-07" db="EMBL/GenBank/DDBJ databases">
        <title>Multicomponent nature underlies the extraordinary mechanical properties of spider dragline silk.</title>
        <authorList>
            <person name="Kono N."/>
            <person name="Nakamura H."/>
            <person name="Mori M."/>
            <person name="Yoshida Y."/>
            <person name="Ohtoshi R."/>
            <person name="Malay A.D."/>
            <person name="Moran D.A.P."/>
            <person name="Tomita M."/>
            <person name="Numata K."/>
            <person name="Arakawa K."/>
        </authorList>
    </citation>
    <scope>NUCLEOTIDE SEQUENCE</scope>
</reference>